<reference evidence="2 3" key="1">
    <citation type="submission" date="2021-05" db="EMBL/GenBank/DDBJ databases">
        <title>A Polyphasic approach of four new species of the genus Ohtaekwangia: Ohtaekwangia histidinii sp. nov., Ohtaekwangia cretensis sp. nov., Ohtaekwangia indiensis sp. nov., Ohtaekwangia reichenbachii sp. nov. from diverse environment.</title>
        <authorList>
            <person name="Octaviana S."/>
        </authorList>
    </citation>
    <scope>NUCLEOTIDE SEQUENCE [LARGE SCALE GENOMIC DNA]</scope>
    <source>
        <strain evidence="2 3">PWU37</strain>
    </source>
</reference>
<keyword evidence="3" id="KW-1185">Reference proteome</keyword>
<proteinExistence type="predicted"/>
<feature type="non-terminal residue" evidence="2">
    <location>
        <position position="537"/>
    </location>
</feature>
<evidence type="ECO:0000256" key="1">
    <source>
        <dbReference type="SAM" id="SignalP"/>
    </source>
</evidence>
<name>A0AAP2DFV9_9BACT</name>
<sequence length="537" mass="54991">MSKYPLLILCAVVAIFLAVPSASATNLYTYVNGGNSGNWNDPNIWTTDPAGATLVGSTVPANGDLVTILNGYTVTLTANVAETGLRITIQNGGTLDLSTFTLDAPVAVLSGAGTLKIKSGNFPTITTNNFRNSFASGATVEYYDFTGLIPLAITYPNLVFTNTLGTAHTMTVSNAAANSLSINGNLTTRATGTGALTVTLGSQATNLVRVTVDGNAAFGVNTILNTGLFNVVHQLTFSGNVTNNGTVNLSNGAQYTASTNGAAAVRFIGATDNTLACNGVTNFYTLTVNKGLNSTNILSVTSTNTANVNFYSNGQLITITTGTLRLGANINIPRMYGSGSANYDVGATSVSPMLWVDGATVNTNGSALVIYGKFRITAGSFTSLGGQGAVIREEGQYLIEGGTFTTEKFRPSTTATTHRGTFIISGGTFNASGTTASDGRYARFSLPFPDQVFIMSGGVINVSNPEADGGASDATNGGIHIGCNAANYNVTGGTINAVLSGSAAFFDIASVAPLRTLNIPPTGGAPTTVPLHALGRG</sequence>
<accession>A0AAP2DFV9</accession>
<feature type="chain" id="PRO_5043055992" description="G8 domain-containing protein" evidence="1">
    <location>
        <begin position="25"/>
        <end position="537"/>
    </location>
</feature>
<comment type="caution">
    <text evidence="2">The sequence shown here is derived from an EMBL/GenBank/DDBJ whole genome shotgun (WGS) entry which is preliminary data.</text>
</comment>
<evidence type="ECO:0000313" key="2">
    <source>
        <dbReference type="EMBL" id="MBT1690341.1"/>
    </source>
</evidence>
<evidence type="ECO:0008006" key="4">
    <source>
        <dbReference type="Google" id="ProtNLM"/>
    </source>
</evidence>
<keyword evidence="1" id="KW-0732">Signal</keyword>
<dbReference type="EMBL" id="JAHESC010000062">
    <property type="protein sequence ID" value="MBT1690341.1"/>
    <property type="molecule type" value="Genomic_DNA"/>
</dbReference>
<dbReference type="Proteomes" id="UP001319180">
    <property type="component" value="Unassembled WGS sequence"/>
</dbReference>
<feature type="signal peptide" evidence="1">
    <location>
        <begin position="1"/>
        <end position="24"/>
    </location>
</feature>
<dbReference type="RefSeq" id="WP_254093559.1">
    <property type="nucleotide sequence ID" value="NZ_JAHESC010000062.1"/>
</dbReference>
<dbReference type="AlphaFoldDB" id="A0AAP2DFV9"/>
<evidence type="ECO:0000313" key="3">
    <source>
        <dbReference type="Proteomes" id="UP001319180"/>
    </source>
</evidence>
<protein>
    <recommendedName>
        <fullName evidence="4">G8 domain-containing protein</fullName>
    </recommendedName>
</protein>
<gene>
    <name evidence="2" type="ORF">KK078_27490</name>
</gene>
<organism evidence="2 3">
    <name type="scientific">Dawidia soli</name>
    <dbReference type="NCBI Taxonomy" id="2782352"/>
    <lineage>
        <taxon>Bacteria</taxon>
        <taxon>Pseudomonadati</taxon>
        <taxon>Bacteroidota</taxon>
        <taxon>Cytophagia</taxon>
        <taxon>Cytophagales</taxon>
        <taxon>Chryseotaleaceae</taxon>
        <taxon>Dawidia</taxon>
    </lineage>
</organism>